<dbReference type="KEGG" id="mor:MOC_4143"/>
<evidence type="ECO:0000313" key="2">
    <source>
        <dbReference type="EMBL" id="AIQ91898.1"/>
    </source>
</evidence>
<protein>
    <submittedName>
        <fullName evidence="2">Protein of unassigned function</fullName>
    </submittedName>
</protein>
<dbReference type="EMBL" id="CP003811">
    <property type="protein sequence ID" value="AIQ91898.1"/>
    <property type="molecule type" value="Genomic_DNA"/>
</dbReference>
<feature type="region of interest" description="Disordered" evidence="1">
    <location>
        <begin position="1"/>
        <end position="50"/>
    </location>
</feature>
<name>A0A089P1K9_9HYPH</name>
<sequence>MPRPADPVAANRPTPIAPEGADALSGVDLRSHGTGRLGIGRSATDREGGA</sequence>
<gene>
    <name evidence="2" type="ORF">MOC_4143</name>
</gene>
<dbReference type="AlphaFoldDB" id="A0A089P1K9"/>
<dbReference type="Proteomes" id="UP000029492">
    <property type="component" value="Chromosome"/>
</dbReference>
<dbReference type="HOGENOM" id="CLU_3119698_0_0_5"/>
<keyword evidence="3" id="KW-1185">Reference proteome</keyword>
<dbReference type="STRING" id="693986.MOC_4143"/>
<organism evidence="2 3">
    <name type="scientific">Methylobacterium oryzae CBMB20</name>
    <dbReference type="NCBI Taxonomy" id="693986"/>
    <lineage>
        <taxon>Bacteria</taxon>
        <taxon>Pseudomonadati</taxon>
        <taxon>Pseudomonadota</taxon>
        <taxon>Alphaproteobacteria</taxon>
        <taxon>Hyphomicrobiales</taxon>
        <taxon>Methylobacteriaceae</taxon>
        <taxon>Methylobacterium</taxon>
    </lineage>
</organism>
<reference evidence="2 3" key="1">
    <citation type="journal article" date="2014" name="PLoS ONE">
        <title>Genome Information of Methylobacterium oryzae, a Plant-Probiotic Methylotroph in the Phyllosphere.</title>
        <authorList>
            <person name="Kwak M.J."/>
            <person name="Jeong H."/>
            <person name="Madhaiyan M."/>
            <person name="Lee Y."/>
            <person name="Sa T.M."/>
            <person name="Oh T.K."/>
            <person name="Kim J.F."/>
        </authorList>
    </citation>
    <scope>NUCLEOTIDE SEQUENCE [LARGE SCALE GENOMIC DNA]</scope>
    <source>
        <strain evidence="2 3">CBMB20</strain>
    </source>
</reference>
<proteinExistence type="predicted"/>
<evidence type="ECO:0000256" key="1">
    <source>
        <dbReference type="SAM" id="MobiDB-lite"/>
    </source>
</evidence>
<evidence type="ECO:0000313" key="3">
    <source>
        <dbReference type="Proteomes" id="UP000029492"/>
    </source>
</evidence>
<accession>A0A089P1K9</accession>